<protein>
    <submittedName>
        <fullName evidence="1">Uncharacterized protein</fullName>
    </submittedName>
</protein>
<name>A0A8T2P331_9TELE</name>
<proteinExistence type="predicted"/>
<sequence length="177" mass="19940">MEDYQTGFSYTEEYCMCLMESNSPVCDGNNIFLDTKRKLHFEETMEALAAAEYCEFKNCPGCHTCVEREDLDNLNVHCTVCSAVRGRAFQVCWQCLRVWKGPCPRSDRCGNDGCTNKDLKLLKRCITWTPAPSICLELTPADQLLLPALQQRGGPQSGSHPLLEEELSTARALCFEN</sequence>
<reference evidence="1" key="1">
    <citation type="thesis" date="2021" institute="BYU ScholarsArchive" country="Provo, UT, USA">
        <title>Applications of and Algorithms for Genome Assembly and Genomic Analyses with an Emphasis on Marine Teleosts.</title>
        <authorList>
            <person name="Pickett B.D."/>
        </authorList>
    </citation>
    <scope>NUCLEOTIDE SEQUENCE</scope>
    <source>
        <strain evidence="1">HI-2016</strain>
    </source>
</reference>
<keyword evidence="2" id="KW-1185">Reference proteome</keyword>
<gene>
    <name evidence="1" type="ORF">JZ751_012494</name>
</gene>
<dbReference type="AlphaFoldDB" id="A0A8T2P331"/>
<accession>A0A8T2P331</accession>
<dbReference type="EMBL" id="JAFBMS010000021">
    <property type="protein sequence ID" value="KAG9344018.1"/>
    <property type="molecule type" value="Genomic_DNA"/>
</dbReference>
<evidence type="ECO:0000313" key="2">
    <source>
        <dbReference type="Proteomes" id="UP000824540"/>
    </source>
</evidence>
<evidence type="ECO:0000313" key="1">
    <source>
        <dbReference type="EMBL" id="KAG9344018.1"/>
    </source>
</evidence>
<comment type="caution">
    <text evidence="1">The sequence shown here is derived from an EMBL/GenBank/DDBJ whole genome shotgun (WGS) entry which is preliminary data.</text>
</comment>
<dbReference type="OrthoDB" id="419317at2759"/>
<organism evidence="1 2">
    <name type="scientific">Albula glossodonta</name>
    <name type="common">roundjaw bonefish</name>
    <dbReference type="NCBI Taxonomy" id="121402"/>
    <lineage>
        <taxon>Eukaryota</taxon>
        <taxon>Metazoa</taxon>
        <taxon>Chordata</taxon>
        <taxon>Craniata</taxon>
        <taxon>Vertebrata</taxon>
        <taxon>Euteleostomi</taxon>
        <taxon>Actinopterygii</taxon>
        <taxon>Neopterygii</taxon>
        <taxon>Teleostei</taxon>
        <taxon>Albuliformes</taxon>
        <taxon>Albulidae</taxon>
        <taxon>Albula</taxon>
    </lineage>
</organism>
<dbReference type="Proteomes" id="UP000824540">
    <property type="component" value="Unassembled WGS sequence"/>
</dbReference>